<gene>
    <name evidence="3" type="primary">thiY_2</name>
    <name evidence="3" type="ORF">VVAX_05530</name>
</gene>
<dbReference type="InterPro" id="IPR027939">
    <property type="entry name" value="NMT1/THI5"/>
</dbReference>
<dbReference type="Pfam" id="PF09084">
    <property type="entry name" value="NMT1"/>
    <property type="match status" value="1"/>
</dbReference>
<dbReference type="SUPFAM" id="SSF53850">
    <property type="entry name" value="Periplasmic binding protein-like II"/>
    <property type="match status" value="1"/>
</dbReference>
<dbReference type="PANTHER" id="PTHR31528">
    <property type="entry name" value="4-AMINO-5-HYDROXYMETHYL-2-METHYLPYRIMIDINE PHOSPHATE SYNTHASE THI11-RELATED"/>
    <property type="match status" value="1"/>
</dbReference>
<dbReference type="RefSeq" id="WP_339093202.1">
    <property type="nucleotide sequence ID" value="NZ_LR743508.1"/>
</dbReference>
<dbReference type="Gene3D" id="3.40.190.10">
    <property type="entry name" value="Periplasmic binding protein-like II"/>
    <property type="match status" value="2"/>
</dbReference>
<feature type="domain" description="SsuA/THI5-like" evidence="2">
    <location>
        <begin position="40"/>
        <end position="248"/>
    </location>
</feature>
<organism evidence="3">
    <name type="scientific">Variovorax paradoxus</name>
    <dbReference type="NCBI Taxonomy" id="34073"/>
    <lineage>
        <taxon>Bacteria</taxon>
        <taxon>Pseudomonadati</taxon>
        <taxon>Pseudomonadota</taxon>
        <taxon>Betaproteobacteria</taxon>
        <taxon>Burkholderiales</taxon>
        <taxon>Comamonadaceae</taxon>
        <taxon>Variovorax</taxon>
    </lineage>
</organism>
<feature type="signal peptide" evidence="1">
    <location>
        <begin position="1"/>
        <end position="26"/>
    </location>
</feature>
<protein>
    <submittedName>
        <fullName evidence="3">Formylaminopyrimidine-binding protein</fullName>
    </submittedName>
</protein>
<feature type="chain" id="PRO_5025553901" evidence="1">
    <location>
        <begin position="27"/>
        <end position="334"/>
    </location>
</feature>
<dbReference type="InterPro" id="IPR015168">
    <property type="entry name" value="SsuA/THI5"/>
</dbReference>
<dbReference type="GO" id="GO:0009228">
    <property type="term" value="P:thiamine biosynthetic process"/>
    <property type="evidence" value="ECO:0007669"/>
    <property type="project" value="InterPro"/>
</dbReference>
<accession>A0A679JEP6</accession>
<dbReference type="PANTHER" id="PTHR31528:SF3">
    <property type="entry name" value="THIAMINE BIOSYNTHESIS PROTEIN HI_0357-RELATED"/>
    <property type="match status" value="1"/>
</dbReference>
<dbReference type="AlphaFoldDB" id="A0A679JEP6"/>
<name>A0A679JEP6_VARPD</name>
<proteinExistence type="predicted"/>
<keyword evidence="1" id="KW-0732">Signal</keyword>
<reference evidence="3" key="1">
    <citation type="submission" date="2019-12" db="EMBL/GenBank/DDBJ databases">
        <authorList>
            <person name="Cremers G."/>
        </authorList>
    </citation>
    <scope>NUCLEOTIDE SEQUENCE</scope>
    <source>
        <strain evidence="3">Vvax</strain>
    </source>
</reference>
<evidence type="ECO:0000313" key="3">
    <source>
        <dbReference type="EMBL" id="CAA2109259.1"/>
    </source>
</evidence>
<evidence type="ECO:0000256" key="1">
    <source>
        <dbReference type="SAM" id="SignalP"/>
    </source>
</evidence>
<sequence length="334" mass="35553">MKKLLSAAGAAALLMASAASAPTAFAADAMSLVLNWTPTADHAPLYYAKSKGWYGEAGIDLSIEAGKGSAVSAQRVGTGGSDLGIADLPTTIQAKGKGADVKAVMVIYANSPQGFYWLKSSGITGPKDFAGRKIGNPPGDAARLMWPAFAKKVGLDPASVTFVNVSPQAKVAALKSKSVDVISDFYNEHDLKAREFGADLGFQPWRDVGVNVYGNSLIVNGPYLAKNPAQVKKFVAVTQRAYEACVKDFEPCLQALQASVSGLTPDNQRDQWNRIKQLMRDDTTTKVALGAFDGQRVKSDYDLVSSLVGIDKAYDPATLFTNEFLDKTVRMSGN</sequence>
<dbReference type="EMBL" id="LR743508">
    <property type="protein sequence ID" value="CAA2109259.1"/>
    <property type="molecule type" value="Genomic_DNA"/>
</dbReference>
<evidence type="ECO:0000259" key="2">
    <source>
        <dbReference type="Pfam" id="PF09084"/>
    </source>
</evidence>